<evidence type="ECO:0000256" key="1">
    <source>
        <dbReference type="SAM" id="MobiDB-lite"/>
    </source>
</evidence>
<feature type="region of interest" description="Disordered" evidence="1">
    <location>
        <begin position="85"/>
        <end position="107"/>
    </location>
</feature>
<evidence type="ECO:0000313" key="2">
    <source>
        <dbReference type="EMBL" id="KAL2282511.1"/>
    </source>
</evidence>
<keyword evidence="3" id="KW-1185">Reference proteome</keyword>
<name>A0ABR4EJ84_9PEZI</name>
<evidence type="ECO:0000313" key="3">
    <source>
        <dbReference type="Proteomes" id="UP001600888"/>
    </source>
</evidence>
<proteinExistence type="predicted"/>
<reference evidence="2 3" key="1">
    <citation type="submission" date="2024-03" db="EMBL/GenBank/DDBJ databases">
        <title>A high-quality draft genome sequence of Diaporthe vaccinii, a causative agent of upright dieback and viscid rot disease in cranberry plants.</title>
        <authorList>
            <person name="Sarrasin M."/>
            <person name="Lang B.F."/>
            <person name="Burger G."/>
        </authorList>
    </citation>
    <scope>NUCLEOTIDE SEQUENCE [LARGE SCALE GENOMIC DNA]</scope>
    <source>
        <strain evidence="2 3">IS7</strain>
    </source>
</reference>
<sequence>MRAFENHQRSFIQFLPHELFPFPSTPFPDATNVQGRGENERNGVSIQRCERVMRCFMEVKLRSACMRKEAIMVLLLPISHVNPHSDAEDHPAPFTQVQASQIHLPAR</sequence>
<protein>
    <submittedName>
        <fullName evidence="2">Uncharacterized protein</fullName>
    </submittedName>
</protein>
<organism evidence="2 3">
    <name type="scientific">Diaporthe vaccinii</name>
    <dbReference type="NCBI Taxonomy" id="105482"/>
    <lineage>
        <taxon>Eukaryota</taxon>
        <taxon>Fungi</taxon>
        <taxon>Dikarya</taxon>
        <taxon>Ascomycota</taxon>
        <taxon>Pezizomycotina</taxon>
        <taxon>Sordariomycetes</taxon>
        <taxon>Sordariomycetidae</taxon>
        <taxon>Diaporthales</taxon>
        <taxon>Diaporthaceae</taxon>
        <taxon>Diaporthe</taxon>
        <taxon>Diaporthe eres species complex</taxon>
    </lineage>
</organism>
<comment type="caution">
    <text evidence="2">The sequence shown here is derived from an EMBL/GenBank/DDBJ whole genome shotgun (WGS) entry which is preliminary data.</text>
</comment>
<gene>
    <name evidence="2" type="ORF">FJTKL_10590</name>
</gene>
<accession>A0ABR4EJ84</accession>
<dbReference type="Proteomes" id="UP001600888">
    <property type="component" value="Unassembled WGS sequence"/>
</dbReference>
<dbReference type="EMBL" id="JBAWTH010000049">
    <property type="protein sequence ID" value="KAL2282511.1"/>
    <property type="molecule type" value="Genomic_DNA"/>
</dbReference>